<dbReference type="Proteomes" id="UP000219621">
    <property type="component" value="Unassembled WGS sequence"/>
</dbReference>
<evidence type="ECO:0000313" key="1">
    <source>
        <dbReference type="EMBL" id="SOD89645.1"/>
    </source>
</evidence>
<dbReference type="OrthoDB" id="7346035at2"/>
<accession>A0A286G2A9</accession>
<gene>
    <name evidence="1" type="ORF">SAMN05421508_101288</name>
</gene>
<protein>
    <submittedName>
        <fullName evidence="1">Uncharacterized protein</fullName>
    </submittedName>
</protein>
<dbReference type="RefSeq" id="WP_097277185.1">
    <property type="nucleotide sequence ID" value="NZ_OCNJ01000001.1"/>
</dbReference>
<dbReference type="EMBL" id="OCNJ01000001">
    <property type="protein sequence ID" value="SOD89645.1"/>
    <property type="molecule type" value="Genomic_DNA"/>
</dbReference>
<evidence type="ECO:0000313" key="2">
    <source>
        <dbReference type="Proteomes" id="UP000219621"/>
    </source>
</evidence>
<organism evidence="1 2">
    <name type="scientific">Caenispirillum bisanense</name>
    <dbReference type="NCBI Taxonomy" id="414052"/>
    <lineage>
        <taxon>Bacteria</taxon>
        <taxon>Pseudomonadati</taxon>
        <taxon>Pseudomonadota</taxon>
        <taxon>Alphaproteobacteria</taxon>
        <taxon>Rhodospirillales</taxon>
        <taxon>Novispirillaceae</taxon>
        <taxon>Caenispirillum</taxon>
    </lineage>
</organism>
<proteinExistence type="predicted"/>
<dbReference type="AlphaFoldDB" id="A0A286G2A9"/>
<sequence length="146" mass="16559">MTKVRIDEAGLPMRLRHVKVTADGTLLAQQDRATQHFRFRWRDVEFVARYRHDTEGARVRIAADLGPLPYAAEQPQAFADLKAIVDAMREDIGPLVHVTRDRRIVVGGRELLDPPMTADRLMATLATFLLKVDPYLPLLKQYRAAG</sequence>
<reference evidence="1 2" key="1">
    <citation type="submission" date="2017-09" db="EMBL/GenBank/DDBJ databases">
        <authorList>
            <person name="Ehlers B."/>
            <person name="Leendertz F.H."/>
        </authorList>
    </citation>
    <scope>NUCLEOTIDE SEQUENCE [LARGE SCALE GENOMIC DNA]</scope>
    <source>
        <strain evidence="1 2">USBA 140</strain>
    </source>
</reference>
<keyword evidence="2" id="KW-1185">Reference proteome</keyword>
<name>A0A286G2A9_9PROT</name>